<dbReference type="CDD" id="cd01026">
    <property type="entry name" value="TOPRIM_OLD"/>
    <property type="match status" value="1"/>
</dbReference>
<reference evidence="3" key="1">
    <citation type="submission" date="2007-07" db="EMBL/GenBank/DDBJ databases">
        <title>PCAP assembly of the Caenorhabditis remanei genome.</title>
        <authorList>
            <consortium name="The Caenorhabditis remanei Sequencing Consortium"/>
            <person name="Wilson R.K."/>
        </authorList>
    </citation>
    <scope>NUCLEOTIDE SEQUENCE [LARGE SCALE GENOMIC DNA]</scope>
    <source>
        <strain evidence="3">PB4641</strain>
    </source>
</reference>
<dbReference type="PANTHER" id="PTHR43581:SF2">
    <property type="entry name" value="EXCINUCLEASE ATPASE SUBUNIT"/>
    <property type="match status" value="1"/>
</dbReference>
<gene>
    <name evidence="3" type="ORF">CRE_04415</name>
</gene>
<evidence type="ECO:0000259" key="2">
    <source>
        <dbReference type="Pfam" id="PF20469"/>
    </source>
</evidence>
<keyword evidence="4" id="KW-1185">Reference proteome</keyword>
<accession>E3NMS4</accession>
<proteinExistence type="predicted"/>
<evidence type="ECO:0000313" key="4">
    <source>
        <dbReference type="Proteomes" id="UP000008281"/>
    </source>
</evidence>
<evidence type="ECO:0000259" key="1">
    <source>
        <dbReference type="Pfam" id="PF13175"/>
    </source>
</evidence>
<dbReference type="InterPro" id="IPR051396">
    <property type="entry name" value="Bact_Antivir_Def_Nuclease"/>
</dbReference>
<feature type="domain" description="OLD protein-like TOPRIM" evidence="2">
    <location>
        <begin position="440"/>
        <end position="510"/>
    </location>
</feature>
<dbReference type="Pfam" id="PF20469">
    <property type="entry name" value="OLD-like_TOPRIM"/>
    <property type="match status" value="1"/>
</dbReference>
<dbReference type="InParanoid" id="E3NMS4"/>
<dbReference type="Proteomes" id="UP000008281">
    <property type="component" value="Unassembled WGS sequence"/>
</dbReference>
<protein>
    <submittedName>
        <fullName evidence="3">Uncharacterized protein</fullName>
    </submittedName>
</protein>
<dbReference type="Gene3D" id="3.40.50.300">
    <property type="entry name" value="P-loop containing nucleotide triphosphate hydrolases"/>
    <property type="match status" value="3"/>
</dbReference>
<evidence type="ECO:0000313" key="3">
    <source>
        <dbReference type="EMBL" id="EFP08680.1"/>
    </source>
</evidence>
<sequence length="1230" mass="137846">MDLRDDLSLVIGKNNTGKTSLLNVLSVYLSGSQSGFVFEDFSVATQRDLLTLLVDEELVVPAALPSIILTLTICYDEEDNLRSLSNLMVDLSPDARKVHLRFSSEITTDQLERLHADLHDNLSAIEKALDKSLDTEQKRDEVQRFLSKKLKHYLVRKVVSFDPDDASVDLDLTDQLSSVRRVLNMEYVSARRSVENRDSGKGAKASARALSQLSSDYFRDHTGGNEESAPFIQLSAQAAVTDREFTKAYKRVFEDVVAKVKRFGAVAGLGGDIHVMSTIQPSTLLNDSTSVKYGEPDTLLPEDHNGLGYLNLIAIIMEIEIRLLRIKSANNAAPSDINLLVIEEPEAHTHPQLQYIFIKKIKELLKEHRQDGGIQLQTIITTHSSHITAESDFADIKYFRRIGDRVEARNMTDLEQKYGKDKKQYQFLTQYLTLTRAELFFADKAILIEGDTERILMRAMMRKIDQANPEHESPLGSQNISVVEVGAHSQIFDHFIEFTGLKTLIITDIDSAKVITNKAGNKVLTACAVAQGTHTTNGALKHFLSLTQSGVDDAGDLSNLRKLTSAARQLKKQAGTWKADSTDPSLFVAYQVSENGYEARSYEDAFIHLNRDFITDNLETFRGLKNTELFSDSTGGAGSGKTYSMLSFLEELYASHPQTSVACVTFTNVAVNEIRSRFSTPVLSVSTIHEFLWALIGRFQKNVRESLAILVNEGVIKSALDLPISAGFWDESIAYKEWLSIEAGEISHDELLKVAKHLFSEHPTLTKILSDQYDVLLIDEYQDTPVDVLSILLETLPEPKDRSLRIGFFGDGEQAIHEGDKGQAIVKSAIASGRLQLITKDQNRRNPATVLSVINRLRADGLVQVQATDMNAPNFNKEGTARFVYTEQNELNTDELRKLEFCSDWGFSSEDTKLLYLGKSMIAREKQFPRLMAIYDKDRVVEYSKKLKEALVKRGISPNDDATFSEVIELHGSIAPPTKGQQEAFDNEPDLLVLASPFLFTDIATTSSNSDRLLGTKKVSELDDRDRGEKRDPLINHLIAIQELRALFRQGRFSAVIRAMDETITSIEGRERVATDLKTLDSMSDSPIGDVIAFAESSGLLKRKDAVLRFQGKHPYRYARVSEVPFQEIVNLYEYVEDHSPYSTQHGVKGSEWDNIFVSLDNGGWNNYNFERLLSDPQGNSSVHNRSRMMLYVTCSRAKENLIVYIHKPTEATLARAREWFGDTNVSLVG</sequence>
<dbReference type="OrthoDB" id="10677640at2759"/>
<dbReference type="AlphaFoldDB" id="E3NMS4"/>
<dbReference type="InterPro" id="IPR041685">
    <property type="entry name" value="AAA_GajA/Old/RecF-like"/>
</dbReference>
<dbReference type="PANTHER" id="PTHR43581">
    <property type="entry name" value="ATP/GTP PHOSPHATASE"/>
    <property type="match status" value="1"/>
</dbReference>
<organism evidence="4">
    <name type="scientific">Caenorhabditis remanei</name>
    <name type="common">Caenorhabditis vulgaris</name>
    <dbReference type="NCBI Taxonomy" id="31234"/>
    <lineage>
        <taxon>Eukaryota</taxon>
        <taxon>Metazoa</taxon>
        <taxon>Ecdysozoa</taxon>
        <taxon>Nematoda</taxon>
        <taxon>Chromadorea</taxon>
        <taxon>Rhabditida</taxon>
        <taxon>Rhabditina</taxon>
        <taxon>Rhabditomorpha</taxon>
        <taxon>Rhabditoidea</taxon>
        <taxon>Rhabditidae</taxon>
        <taxon>Peloderinae</taxon>
        <taxon>Caenorhabditis</taxon>
    </lineage>
</organism>
<dbReference type="Pfam" id="PF13175">
    <property type="entry name" value="AAA_15"/>
    <property type="match status" value="1"/>
</dbReference>
<feature type="domain" description="Endonuclease GajA/Old nuclease/RecF-like AAA" evidence="1">
    <location>
        <begin position="1"/>
        <end position="387"/>
    </location>
</feature>
<dbReference type="EMBL" id="DS269098">
    <property type="protein sequence ID" value="EFP08680.1"/>
    <property type="molecule type" value="Genomic_DNA"/>
</dbReference>
<dbReference type="Pfam" id="PF13245">
    <property type="entry name" value="AAA_19"/>
    <property type="match status" value="1"/>
</dbReference>
<name>E3NMS4_CAERE</name>
<dbReference type="InterPro" id="IPR027417">
    <property type="entry name" value="P-loop_NTPase"/>
</dbReference>
<dbReference type="InterPro" id="IPR034139">
    <property type="entry name" value="TOPRIM_OLD"/>
</dbReference>
<dbReference type="HOGENOM" id="CLU_267781_0_0_1"/>
<dbReference type="SUPFAM" id="SSF52540">
    <property type="entry name" value="P-loop containing nucleoside triphosphate hydrolases"/>
    <property type="match status" value="2"/>
</dbReference>